<accession>A0ACD6AJR7</accession>
<organism evidence="1 2">
    <name type="scientific">Avena sativa</name>
    <name type="common">Oat</name>
    <dbReference type="NCBI Taxonomy" id="4498"/>
    <lineage>
        <taxon>Eukaryota</taxon>
        <taxon>Viridiplantae</taxon>
        <taxon>Streptophyta</taxon>
        <taxon>Embryophyta</taxon>
        <taxon>Tracheophyta</taxon>
        <taxon>Spermatophyta</taxon>
        <taxon>Magnoliopsida</taxon>
        <taxon>Liliopsida</taxon>
        <taxon>Poales</taxon>
        <taxon>Poaceae</taxon>
        <taxon>BOP clade</taxon>
        <taxon>Pooideae</taxon>
        <taxon>Poodae</taxon>
        <taxon>Poeae</taxon>
        <taxon>Poeae Chloroplast Group 1 (Aveneae type)</taxon>
        <taxon>Aveninae</taxon>
        <taxon>Avena</taxon>
    </lineage>
</organism>
<dbReference type="EnsemblPlants" id="AVESA.00010b.r2.7DG1370320.1">
    <property type="protein sequence ID" value="AVESA.00010b.r2.7DG1370320.1.CDS"/>
    <property type="gene ID" value="AVESA.00010b.r2.7DG1370320"/>
</dbReference>
<evidence type="ECO:0000313" key="1">
    <source>
        <dbReference type="EnsemblPlants" id="AVESA.00010b.r2.7DG1370320.1.CDS"/>
    </source>
</evidence>
<proteinExistence type="predicted"/>
<sequence>MTSGPAGDEAESVGPLQNLVQSGADADSADKVGDELRSAAVIQPTGTRAAAKRAADQENGPADSTQSIFHVNPEAPGWIKRVRVGGNAAKRTSCLNRVGALEKTIWSYVEKRGDHIVEPLLGLTFDSLGEAYDFYNLYSWEHGFRIRYDKSRLNPKRTKTMQEIVCGCAGKPGKDNSRLCCCECPSMIWLLRTKDNNCYIAEQRVRHNHAMSVTYAKKIFWLSHKHIDAYTKDLVKQLRDVIC</sequence>
<reference evidence="1" key="1">
    <citation type="submission" date="2021-05" db="EMBL/GenBank/DDBJ databases">
        <authorList>
            <person name="Scholz U."/>
            <person name="Mascher M."/>
            <person name="Fiebig A."/>
        </authorList>
    </citation>
    <scope>NUCLEOTIDE SEQUENCE [LARGE SCALE GENOMIC DNA]</scope>
</reference>
<protein>
    <submittedName>
        <fullName evidence="1">Uncharacterized protein</fullName>
    </submittedName>
</protein>
<reference evidence="1" key="2">
    <citation type="submission" date="2025-09" db="UniProtKB">
        <authorList>
            <consortium name="EnsemblPlants"/>
        </authorList>
    </citation>
    <scope>IDENTIFICATION</scope>
</reference>
<dbReference type="Proteomes" id="UP001732700">
    <property type="component" value="Chromosome 7D"/>
</dbReference>
<name>A0ACD6AJR7_AVESA</name>
<evidence type="ECO:0000313" key="2">
    <source>
        <dbReference type="Proteomes" id="UP001732700"/>
    </source>
</evidence>
<keyword evidence="2" id="KW-1185">Reference proteome</keyword>